<evidence type="ECO:0000313" key="2">
    <source>
        <dbReference type="EMBL" id="CAK7348386.1"/>
    </source>
</evidence>
<feature type="region of interest" description="Disordered" evidence="1">
    <location>
        <begin position="34"/>
        <end position="57"/>
    </location>
</feature>
<protein>
    <submittedName>
        <fullName evidence="2">Uncharacterized protein</fullName>
    </submittedName>
</protein>
<accession>A0AAV1SAC7</accession>
<sequence length="96" mass="10764">MAGEHADQRFLRHEHQMESLCRQTTKILQAFQIKEESSTNHRSQVARTQPGTSEELKEPEGLITVEIGSVVIQGFIDYFCSAGKCKSDNSRAPENA</sequence>
<dbReference type="EMBL" id="CAWUPB010001173">
    <property type="protein sequence ID" value="CAK7348386.1"/>
    <property type="molecule type" value="Genomic_DNA"/>
</dbReference>
<gene>
    <name evidence="2" type="ORF">DCAF_LOCUS21083</name>
</gene>
<dbReference type="AlphaFoldDB" id="A0AAV1SAC7"/>
<feature type="compositionally biased region" description="Polar residues" evidence="1">
    <location>
        <begin position="40"/>
        <end position="52"/>
    </location>
</feature>
<organism evidence="2 3">
    <name type="scientific">Dovyalis caffra</name>
    <dbReference type="NCBI Taxonomy" id="77055"/>
    <lineage>
        <taxon>Eukaryota</taxon>
        <taxon>Viridiplantae</taxon>
        <taxon>Streptophyta</taxon>
        <taxon>Embryophyta</taxon>
        <taxon>Tracheophyta</taxon>
        <taxon>Spermatophyta</taxon>
        <taxon>Magnoliopsida</taxon>
        <taxon>eudicotyledons</taxon>
        <taxon>Gunneridae</taxon>
        <taxon>Pentapetalae</taxon>
        <taxon>rosids</taxon>
        <taxon>fabids</taxon>
        <taxon>Malpighiales</taxon>
        <taxon>Salicaceae</taxon>
        <taxon>Flacourtieae</taxon>
        <taxon>Dovyalis</taxon>
    </lineage>
</organism>
<evidence type="ECO:0000313" key="3">
    <source>
        <dbReference type="Proteomes" id="UP001314170"/>
    </source>
</evidence>
<keyword evidence="3" id="KW-1185">Reference proteome</keyword>
<dbReference type="Proteomes" id="UP001314170">
    <property type="component" value="Unassembled WGS sequence"/>
</dbReference>
<proteinExistence type="predicted"/>
<name>A0AAV1SAC7_9ROSI</name>
<evidence type="ECO:0000256" key="1">
    <source>
        <dbReference type="SAM" id="MobiDB-lite"/>
    </source>
</evidence>
<reference evidence="2 3" key="1">
    <citation type="submission" date="2024-01" db="EMBL/GenBank/DDBJ databases">
        <authorList>
            <person name="Waweru B."/>
        </authorList>
    </citation>
    <scope>NUCLEOTIDE SEQUENCE [LARGE SCALE GENOMIC DNA]</scope>
</reference>
<comment type="caution">
    <text evidence="2">The sequence shown here is derived from an EMBL/GenBank/DDBJ whole genome shotgun (WGS) entry which is preliminary data.</text>
</comment>